<dbReference type="Proteomes" id="UP001253851">
    <property type="component" value="Unassembled WGS sequence"/>
</dbReference>
<organism evidence="1 2">
    <name type="scientific">Enterococcus casseliflavus</name>
    <name type="common">Enterococcus flavescens</name>
    <dbReference type="NCBI Taxonomy" id="37734"/>
    <lineage>
        <taxon>Bacteria</taxon>
        <taxon>Bacillati</taxon>
        <taxon>Bacillota</taxon>
        <taxon>Bacilli</taxon>
        <taxon>Lactobacillales</taxon>
        <taxon>Enterococcaceae</taxon>
        <taxon>Enterococcus</taxon>
    </lineage>
</organism>
<protein>
    <recommendedName>
        <fullName evidence="3">Phage protein</fullName>
    </recommendedName>
</protein>
<evidence type="ECO:0000313" key="2">
    <source>
        <dbReference type="Proteomes" id="UP001253851"/>
    </source>
</evidence>
<proteinExistence type="predicted"/>
<accession>A0ABD5FIE5</accession>
<gene>
    <name evidence="1" type="ORF">P7I34_04355</name>
</gene>
<dbReference type="RefSeq" id="WP_311957170.1">
    <property type="nucleotide sequence ID" value="NZ_JARQDZ010000002.1"/>
</dbReference>
<dbReference type="EMBL" id="JARQDZ010000002">
    <property type="protein sequence ID" value="MDT2981883.1"/>
    <property type="molecule type" value="Genomic_DNA"/>
</dbReference>
<evidence type="ECO:0008006" key="3">
    <source>
        <dbReference type="Google" id="ProtNLM"/>
    </source>
</evidence>
<name>A0ABD5FIE5_ENTCA</name>
<comment type="caution">
    <text evidence="1">The sequence shown here is derived from an EMBL/GenBank/DDBJ whole genome shotgun (WGS) entry which is preliminary data.</text>
</comment>
<dbReference type="AlphaFoldDB" id="A0ABD5FIE5"/>
<sequence>MEKFEIELIRRDKVKVELDPEYFTEEWFEDFRQFFYDFFTLEQCAEHIAYNVVNNNATFIEGFGIPLRDGERPYWIKDDEEVNKHINVIYNSYATEVEYE</sequence>
<reference evidence="1 2" key="1">
    <citation type="submission" date="2023-03" db="EMBL/GenBank/DDBJ databases">
        <authorList>
            <person name="Shen W."/>
            <person name="Cai J."/>
        </authorList>
    </citation>
    <scope>NUCLEOTIDE SEQUENCE [LARGE SCALE GENOMIC DNA]</scope>
    <source>
        <strain evidence="1 2">B516</strain>
    </source>
</reference>
<evidence type="ECO:0000313" key="1">
    <source>
        <dbReference type="EMBL" id="MDT2981883.1"/>
    </source>
</evidence>